<feature type="coiled-coil region" evidence="1">
    <location>
        <begin position="303"/>
        <end position="330"/>
    </location>
</feature>
<evidence type="ECO:0000313" key="3">
    <source>
        <dbReference type="EMBL" id="SDF01043.1"/>
    </source>
</evidence>
<name>A0A1G7HKZ6_9PROT</name>
<protein>
    <submittedName>
        <fullName evidence="3">Predicted nucleotide-binding protein containing TIR-like domain-containing protein</fullName>
    </submittedName>
</protein>
<dbReference type="OrthoDB" id="8481292at2"/>
<proteinExistence type="predicted"/>
<keyword evidence="4" id="KW-1185">Reference proteome</keyword>
<organism evidence="3 4">
    <name type="scientific">Rhodospira trueperi</name>
    <dbReference type="NCBI Taxonomy" id="69960"/>
    <lineage>
        <taxon>Bacteria</taxon>
        <taxon>Pseudomonadati</taxon>
        <taxon>Pseudomonadota</taxon>
        <taxon>Alphaproteobacteria</taxon>
        <taxon>Rhodospirillales</taxon>
        <taxon>Rhodospirillaceae</taxon>
        <taxon>Rhodospira</taxon>
    </lineage>
</organism>
<dbReference type="EMBL" id="FNAP01000022">
    <property type="protein sequence ID" value="SDF01043.1"/>
    <property type="molecule type" value="Genomic_DNA"/>
</dbReference>
<dbReference type="GO" id="GO:0050135">
    <property type="term" value="F:NADP+ nucleosidase activity"/>
    <property type="evidence" value="ECO:0007669"/>
    <property type="project" value="InterPro"/>
</dbReference>
<dbReference type="RefSeq" id="WP_092788013.1">
    <property type="nucleotide sequence ID" value="NZ_FNAP01000022.1"/>
</dbReference>
<gene>
    <name evidence="3" type="ORF">SAMN05421720_12222</name>
</gene>
<evidence type="ECO:0000313" key="4">
    <source>
        <dbReference type="Proteomes" id="UP000199412"/>
    </source>
</evidence>
<keyword evidence="1" id="KW-0175">Coiled coil</keyword>
<reference evidence="3 4" key="1">
    <citation type="submission" date="2016-10" db="EMBL/GenBank/DDBJ databases">
        <authorList>
            <person name="de Groot N.N."/>
        </authorList>
    </citation>
    <scope>NUCLEOTIDE SEQUENCE [LARGE SCALE GENOMIC DNA]</scope>
    <source>
        <strain evidence="3 4">ATCC 700224</strain>
    </source>
</reference>
<dbReference type="Proteomes" id="UP000199412">
    <property type="component" value="Unassembled WGS sequence"/>
</dbReference>
<dbReference type="InterPro" id="IPR019302">
    <property type="entry name" value="CAP12/PCTIR_TIR_dom"/>
</dbReference>
<dbReference type="Pfam" id="PF10137">
    <property type="entry name" value="CAP12-PCTIR_TIR"/>
    <property type="match status" value="1"/>
</dbReference>
<feature type="domain" description="CD-NTase-associated protein 12/Pycsar effector protein TIR" evidence="2">
    <location>
        <begin position="7"/>
        <end position="122"/>
    </location>
</feature>
<accession>A0A1G7HKZ6</accession>
<evidence type="ECO:0000256" key="1">
    <source>
        <dbReference type="SAM" id="Coils"/>
    </source>
</evidence>
<evidence type="ECO:0000259" key="2">
    <source>
        <dbReference type="Pfam" id="PF10137"/>
    </source>
</evidence>
<dbReference type="AlphaFoldDB" id="A0A1G7HKZ6"/>
<sequence>MGRSSHVFIAWGGNRDLADSVADILDKNGFKCIVGGDEDRNSSFYLGPRVIEQINSSYAVILLVEDFSNGKGTSTGVFRSNLMFEWGYALAELPPRLIFAAVVGFDRARAPTDLQGMWLETFEGYRRYQGGVENVSKKKLRECAEKIGQRFSEKMLESSVIFPEDPFYWFSEWASIKDRLSSLNREQTPLSPKEKRNIATHIVIPYIYSNAEPSLETFFDGVLYHDEEYDEIVVAKNVYAYFCARSNAEGLTVGLSSYDKFFEIKKNLSAVLKRRNKNDWIDLIASNFSSLVSRKIALVHNNNIGWRKQMEKAEEEINAAERILLEIEKKNKCSANSIFLWKGFIYYNKYNILSAKSKSRKLINLVEDAASYRGKAFSALSAESSKEMHAKFLWEKLLAEIEVYNAKEICGGLSVDRTEVNLALSTAISFIKKHVSDGSKNISDIVEKIENNKLYLSDKESKRAFEAIKIVLDK</sequence>